<organism evidence="1 2">
    <name type="scientific">Clostridium botulinum</name>
    <dbReference type="NCBI Taxonomy" id="1491"/>
    <lineage>
        <taxon>Bacteria</taxon>
        <taxon>Bacillati</taxon>
        <taxon>Bacillota</taxon>
        <taxon>Clostridia</taxon>
        <taxon>Eubacteriales</taxon>
        <taxon>Clostridiaceae</taxon>
        <taxon>Clostridium</taxon>
    </lineage>
</organism>
<sequence>MLNKKLSRILGLVLGAVLFMTSLGVGQTEIFADYNINTAEKNLENKVCDIYKDYSIKINKSVDQNGIKITLDSATGTKHNLNVVMKVESDKPFDKEKLDDFISEVSFANSYNNSDSKWFDHLDDKTFLLHLEEKNRDDEFAEKGNLRVDIAFPKYKVNVGIESYVDFSESYKKITQEKLAINIPEFNLNLGELESDVMETTIKYNGYSDVNNSGEGSVNSFMILKNGNKMYRANSIRCCYSNDEFQGEYIAQSATYDKLNDISSLSIIPIKGFMTYEEVFNMYTKDKEKSFSDTYKEILNNVKYKMLFKFSDGTKGEIYNIERKDNTVKVYCKGNSEKQSLLMASNMYMNYEPDKEEIFYESYKYTSFYKDPNDELGYVVEFNNIKDNKLMEIHLDCTISKIDKYKIGKEIELSK</sequence>
<evidence type="ECO:0000313" key="1">
    <source>
        <dbReference type="EMBL" id="NFN33743.1"/>
    </source>
</evidence>
<protein>
    <submittedName>
        <fullName evidence="1">DUF4179 domain-containing protein</fullName>
    </submittedName>
</protein>
<dbReference type="EMBL" id="SWVK01000001">
    <property type="protein sequence ID" value="NFN33743.1"/>
    <property type="molecule type" value="Genomic_DNA"/>
</dbReference>
<evidence type="ECO:0000313" key="2">
    <source>
        <dbReference type="Proteomes" id="UP000473681"/>
    </source>
</evidence>
<comment type="caution">
    <text evidence="1">The sequence shown here is derived from an EMBL/GenBank/DDBJ whole genome shotgun (WGS) entry which is preliminary data.</text>
</comment>
<proteinExistence type="predicted"/>
<dbReference type="Gene3D" id="2.60.40.1630">
    <property type="entry name" value="bacillus anthracis domain"/>
    <property type="match status" value="1"/>
</dbReference>
<dbReference type="Proteomes" id="UP000473681">
    <property type="component" value="Unassembled WGS sequence"/>
</dbReference>
<dbReference type="AlphaFoldDB" id="A0A846JX08"/>
<name>A0A846JX08_CLOBO</name>
<gene>
    <name evidence="1" type="ORF">FDB51_01070</name>
</gene>
<reference evidence="1 2" key="1">
    <citation type="submission" date="2019-04" db="EMBL/GenBank/DDBJ databases">
        <title>Genome sequencing of Clostridium botulinum Groups I-IV and Clostridium butyricum.</title>
        <authorList>
            <person name="Brunt J."/>
            <person name="Van Vliet A.H.M."/>
            <person name="Stringer S.C."/>
            <person name="Carter A.T."/>
            <person name="Peck M.W."/>
        </authorList>
    </citation>
    <scope>NUCLEOTIDE SEQUENCE [LARGE SCALE GENOMIC DNA]</scope>
    <source>
        <strain evidence="1 2">CB-K-33E</strain>
    </source>
</reference>
<accession>A0A846JX08</accession>